<dbReference type="InterPro" id="IPR029962">
    <property type="entry name" value="TBL"/>
</dbReference>
<evidence type="ECO:0000256" key="8">
    <source>
        <dbReference type="SAM" id="MobiDB-lite"/>
    </source>
</evidence>
<dbReference type="InterPro" id="IPR025846">
    <property type="entry name" value="TBL_N"/>
</dbReference>
<comment type="similarity">
    <text evidence="2">Belongs to the PC-esterase family. TBL subfamily.</text>
</comment>
<feature type="transmembrane region" description="Helical" evidence="9">
    <location>
        <begin position="108"/>
        <end position="127"/>
    </location>
</feature>
<keyword evidence="4" id="KW-0735">Signal-anchor</keyword>
<dbReference type="InterPro" id="IPR026057">
    <property type="entry name" value="TBL_C"/>
</dbReference>
<feature type="region of interest" description="Disordered" evidence="8">
    <location>
        <begin position="160"/>
        <end position="205"/>
    </location>
</feature>
<dbReference type="Pfam" id="PF14416">
    <property type="entry name" value="PMR5N"/>
    <property type="match status" value="1"/>
</dbReference>
<dbReference type="PANTHER" id="PTHR32285:SF276">
    <property type="entry name" value="XYLAN O-ACETYLTRANSFERASE 6"/>
    <property type="match status" value="1"/>
</dbReference>
<feature type="compositionally biased region" description="Basic and acidic residues" evidence="8">
    <location>
        <begin position="160"/>
        <end position="175"/>
    </location>
</feature>
<dbReference type="EMBL" id="AMZH03014693">
    <property type="protein sequence ID" value="RRT47203.1"/>
    <property type="molecule type" value="Genomic_DNA"/>
</dbReference>
<evidence type="ECO:0000256" key="3">
    <source>
        <dbReference type="ARBA" id="ARBA00022692"/>
    </source>
</evidence>
<evidence type="ECO:0000259" key="10">
    <source>
        <dbReference type="Pfam" id="PF13839"/>
    </source>
</evidence>
<dbReference type="PANTHER" id="PTHR32285">
    <property type="entry name" value="PROTEIN TRICHOME BIREFRINGENCE-LIKE 9-RELATED"/>
    <property type="match status" value="1"/>
</dbReference>
<feature type="compositionally biased region" description="Basic residues" evidence="8">
    <location>
        <begin position="176"/>
        <end position="191"/>
    </location>
</feature>
<dbReference type="AlphaFoldDB" id="A0A426Y632"/>
<evidence type="ECO:0000313" key="12">
    <source>
        <dbReference type="EMBL" id="RRT47203.1"/>
    </source>
</evidence>
<dbReference type="Pfam" id="PF13839">
    <property type="entry name" value="PC-Esterase"/>
    <property type="match status" value="1"/>
</dbReference>
<evidence type="ECO:0000256" key="6">
    <source>
        <dbReference type="ARBA" id="ARBA00023034"/>
    </source>
</evidence>
<keyword evidence="6" id="KW-0333">Golgi apparatus</keyword>
<evidence type="ECO:0000256" key="2">
    <source>
        <dbReference type="ARBA" id="ARBA00007727"/>
    </source>
</evidence>
<comment type="subcellular location">
    <subcellularLocation>
        <location evidence="1">Golgi apparatus membrane</location>
        <topology evidence="1">Single-pass type II membrane protein</topology>
    </subcellularLocation>
</comment>
<evidence type="ECO:0000259" key="11">
    <source>
        <dbReference type="Pfam" id="PF14416"/>
    </source>
</evidence>
<evidence type="ECO:0000256" key="1">
    <source>
        <dbReference type="ARBA" id="ARBA00004323"/>
    </source>
</evidence>
<dbReference type="Proteomes" id="UP000287651">
    <property type="component" value="Unassembled WGS sequence"/>
</dbReference>
<gene>
    <name evidence="12" type="ORF">B296_00039983</name>
</gene>
<sequence length="640" mass="71951">STPKWLTRESALLSQGLRAHLRVTAMGLDFEPVSGGSVLARDLLLLVKETKSSSSRRPINNHGRSILVFDFAMLNGVMYSLRRKPGLLGASEKPAGVKHVGSYIRRRGNLPVLVVVVAIVVFAFVMYSESVKSLTEYSLARRKTEESSPVIFSSPVVEFRRQPASDRHPKADGPGRKKTRGTKKKQQRKEKKGSGKVPEVQELPVTVDSTADAGANVTVVRELPIPIDDAAAAVTNVMAAKEADGGVTTPSVTGEDPSAFVPDTCDLSRGDWVYDDVNHPFYREDQCEFLSTQVACLKNGRKEDMYQKWRWQPKDCSLPKFDARLLLERLRGKRLMFVGDSLNRNQWESMVCMVQSAIPTGKKGRKWDGSRIIFVAEVPYDALHPSSWRKSIDVMISMILQEYNATVEFYWAPFLVESNSDDPHIHSILDRIIKADSIEKHGVHWKGVDYLVFNTYIWWMNTLEMKVLRPSARNWTEYDGIARPLAYERVMRTWSRWLDENVDPRRTSVFFMSMSPLHSRSSDWGNPNGIKCAKETLPLTNMTGVHLGTDMGMFEQAKKAAQSTSRVPIAFVDITTMSELRKDAHTSVHTTRQGAVMTAEQQANPAVYADCIHWCVPGLPDVWNQLLYAKILSAATSRSQ</sequence>
<protein>
    <submittedName>
        <fullName evidence="12">Uncharacterized protein</fullName>
    </submittedName>
</protein>
<evidence type="ECO:0000256" key="7">
    <source>
        <dbReference type="ARBA" id="ARBA00023136"/>
    </source>
</evidence>
<keyword evidence="7 9" id="KW-0472">Membrane</keyword>
<evidence type="ECO:0000313" key="13">
    <source>
        <dbReference type="Proteomes" id="UP000287651"/>
    </source>
</evidence>
<organism evidence="12 13">
    <name type="scientific">Ensete ventricosum</name>
    <name type="common">Abyssinian banana</name>
    <name type="synonym">Musa ensete</name>
    <dbReference type="NCBI Taxonomy" id="4639"/>
    <lineage>
        <taxon>Eukaryota</taxon>
        <taxon>Viridiplantae</taxon>
        <taxon>Streptophyta</taxon>
        <taxon>Embryophyta</taxon>
        <taxon>Tracheophyta</taxon>
        <taxon>Spermatophyta</taxon>
        <taxon>Magnoliopsida</taxon>
        <taxon>Liliopsida</taxon>
        <taxon>Zingiberales</taxon>
        <taxon>Musaceae</taxon>
        <taxon>Ensete</taxon>
    </lineage>
</organism>
<feature type="non-terminal residue" evidence="12">
    <location>
        <position position="1"/>
    </location>
</feature>
<proteinExistence type="inferred from homology"/>
<dbReference type="GO" id="GO:1990538">
    <property type="term" value="F:xylan O-acetyltransferase activity"/>
    <property type="evidence" value="ECO:0007669"/>
    <property type="project" value="UniProtKB-ARBA"/>
</dbReference>
<evidence type="ECO:0000256" key="9">
    <source>
        <dbReference type="SAM" id="Phobius"/>
    </source>
</evidence>
<feature type="domain" description="Trichome birefringence-like N-terminal" evidence="11">
    <location>
        <begin position="264"/>
        <end position="317"/>
    </location>
</feature>
<evidence type="ECO:0000256" key="5">
    <source>
        <dbReference type="ARBA" id="ARBA00022989"/>
    </source>
</evidence>
<accession>A0A426Y632</accession>
<dbReference type="GO" id="GO:0000139">
    <property type="term" value="C:Golgi membrane"/>
    <property type="evidence" value="ECO:0007669"/>
    <property type="project" value="UniProtKB-SubCell"/>
</dbReference>
<keyword evidence="5 9" id="KW-1133">Transmembrane helix</keyword>
<keyword evidence="3 9" id="KW-0812">Transmembrane</keyword>
<reference evidence="12 13" key="1">
    <citation type="journal article" date="2014" name="Agronomy (Basel)">
        <title>A Draft Genome Sequence for Ensete ventricosum, the Drought-Tolerant Tree Against Hunger.</title>
        <authorList>
            <person name="Harrison J."/>
            <person name="Moore K.A."/>
            <person name="Paszkiewicz K."/>
            <person name="Jones T."/>
            <person name="Grant M."/>
            <person name="Ambacheew D."/>
            <person name="Muzemil S."/>
            <person name="Studholme D.J."/>
        </authorList>
    </citation>
    <scope>NUCLEOTIDE SEQUENCE [LARGE SCALE GENOMIC DNA]</scope>
</reference>
<name>A0A426Y632_ENSVE</name>
<comment type="caution">
    <text evidence="12">The sequence shown here is derived from an EMBL/GenBank/DDBJ whole genome shotgun (WGS) entry which is preliminary data.</text>
</comment>
<feature type="domain" description="Trichome birefringence-like C-terminal" evidence="10">
    <location>
        <begin position="318"/>
        <end position="629"/>
    </location>
</feature>
<evidence type="ECO:0000256" key="4">
    <source>
        <dbReference type="ARBA" id="ARBA00022968"/>
    </source>
</evidence>